<feature type="compositionally biased region" description="Low complexity" evidence="1">
    <location>
        <begin position="1226"/>
        <end position="1245"/>
    </location>
</feature>
<feature type="compositionally biased region" description="Polar residues" evidence="1">
    <location>
        <begin position="54"/>
        <end position="64"/>
    </location>
</feature>
<evidence type="ECO:0000256" key="1">
    <source>
        <dbReference type="SAM" id="MobiDB-lite"/>
    </source>
</evidence>
<feature type="compositionally biased region" description="Pro residues" evidence="1">
    <location>
        <begin position="931"/>
        <end position="943"/>
    </location>
</feature>
<gene>
    <name evidence="3" type="ORF">LSH36_425g02062</name>
</gene>
<feature type="region of interest" description="Disordered" evidence="1">
    <location>
        <begin position="861"/>
        <end position="944"/>
    </location>
</feature>
<feature type="region of interest" description="Disordered" evidence="1">
    <location>
        <begin position="1098"/>
        <end position="1121"/>
    </location>
</feature>
<feature type="compositionally biased region" description="Polar residues" evidence="1">
    <location>
        <begin position="865"/>
        <end position="875"/>
    </location>
</feature>
<feature type="compositionally biased region" description="Basic and acidic residues" evidence="1">
    <location>
        <begin position="240"/>
        <end position="257"/>
    </location>
</feature>
<feature type="region of interest" description="Disordered" evidence="1">
    <location>
        <begin position="177"/>
        <end position="220"/>
    </location>
</feature>
<dbReference type="SUPFAM" id="SSF50156">
    <property type="entry name" value="PDZ domain-like"/>
    <property type="match status" value="3"/>
</dbReference>
<feature type="compositionally biased region" description="Low complexity" evidence="1">
    <location>
        <begin position="1098"/>
        <end position="1107"/>
    </location>
</feature>
<evidence type="ECO:0000313" key="3">
    <source>
        <dbReference type="EMBL" id="KAK2150066.1"/>
    </source>
</evidence>
<feature type="region of interest" description="Disordered" evidence="1">
    <location>
        <begin position="240"/>
        <end position="308"/>
    </location>
</feature>
<feature type="compositionally biased region" description="Basic and acidic residues" evidence="1">
    <location>
        <begin position="1190"/>
        <end position="1209"/>
    </location>
</feature>
<feature type="non-terminal residue" evidence="3">
    <location>
        <position position="1471"/>
    </location>
</feature>
<feature type="region of interest" description="Disordered" evidence="1">
    <location>
        <begin position="1"/>
        <end position="25"/>
    </location>
</feature>
<proteinExistence type="predicted"/>
<feature type="compositionally biased region" description="Basic residues" evidence="1">
    <location>
        <begin position="141"/>
        <end position="150"/>
    </location>
</feature>
<evidence type="ECO:0000259" key="2">
    <source>
        <dbReference type="PROSITE" id="PS50106"/>
    </source>
</evidence>
<reference evidence="3" key="1">
    <citation type="journal article" date="2023" name="Mol. Biol. Evol.">
        <title>Third-Generation Sequencing Reveals the Adaptive Role of the Epigenome in Three Deep-Sea Polychaetes.</title>
        <authorList>
            <person name="Perez M."/>
            <person name="Aroh O."/>
            <person name="Sun Y."/>
            <person name="Lan Y."/>
            <person name="Juniper S.K."/>
            <person name="Young C.R."/>
            <person name="Angers B."/>
            <person name="Qian P.Y."/>
        </authorList>
    </citation>
    <scope>NUCLEOTIDE SEQUENCE</scope>
    <source>
        <strain evidence="3">P08H-3</strain>
    </source>
</reference>
<feature type="compositionally biased region" description="Polar residues" evidence="1">
    <location>
        <begin position="258"/>
        <end position="291"/>
    </location>
</feature>
<evidence type="ECO:0000313" key="4">
    <source>
        <dbReference type="Proteomes" id="UP001208570"/>
    </source>
</evidence>
<feature type="domain" description="PDZ" evidence="2">
    <location>
        <begin position="453"/>
        <end position="537"/>
    </location>
</feature>
<name>A0AAD9JCI1_9ANNE</name>
<accession>A0AAD9JCI1</accession>
<dbReference type="SMART" id="SM00228">
    <property type="entry name" value="PDZ"/>
    <property type="match status" value="3"/>
</dbReference>
<feature type="compositionally biased region" description="Basic residues" evidence="1">
    <location>
        <begin position="180"/>
        <end position="189"/>
    </location>
</feature>
<feature type="compositionally biased region" description="Basic and acidic residues" evidence="1">
    <location>
        <begin position="1"/>
        <end position="13"/>
    </location>
</feature>
<comment type="caution">
    <text evidence="3">The sequence shown here is derived from an EMBL/GenBank/DDBJ whole genome shotgun (WGS) entry which is preliminary data.</text>
</comment>
<feature type="region of interest" description="Disordered" evidence="1">
    <location>
        <begin position="47"/>
        <end position="152"/>
    </location>
</feature>
<feature type="region of interest" description="Disordered" evidence="1">
    <location>
        <begin position="1189"/>
        <end position="1209"/>
    </location>
</feature>
<dbReference type="Proteomes" id="UP001208570">
    <property type="component" value="Unassembled WGS sequence"/>
</dbReference>
<keyword evidence="4" id="KW-1185">Reference proteome</keyword>
<dbReference type="InterPro" id="IPR051342">
    <property type="entry name" value="PDZ_scaffold"/>
</dbReference>
<feature type="region of interest" description="Disordered" evidence="1">
    <location>
        <begin position="744"/>
        <end position="771"/>
    </location>
</feature>
<dbReference type="Pfam" id="PF00595">
    <property type="entry name" value="PDZ"/>
    <property type="match status" value="2"/>
</dbReference>
<dbReference type="PANTHER" id="PTHR19964:SF92">
    <property type="entry name" value="PATJ HOMOLOG"/>
    <property type="match status" value="1"/>
</dbReference>
<feature type="compositionally biased region" description="Basic and acidic residues" evidence="1">
    <location>
        <begin position="748"/>
        <end position="764"/>
    </location>
</feature>
<organism evidence="3 4">
    <name type="scientific">Paralvinella palmiformis</name>
    <dbReference type="NCBI Taxonomy" id="53620"/>
    <lineage>
        <taxon>Eukaryota</taxon>
        <taxon>Metazoa</taxon>
        <taxon>Spiralia</taxon>
        <taxon>Lophotrochozoa</taxon>
        <taxon>Annelida</taxon>
        <taxon>Polychaeta</taxon>
        <taxon>Sedentaria</taxon>
        <taxon>Canalipalpata</taxon>
        <taxon>Terebellida</taxon>
        <taxon>Terebelliformia</taxon>
        <taxon>Alvinellidae</taxon>
        <taxon>Paralvinella</taxon>
    </lineage>
</organism>
<dbReference type="CDD" id="cd00136">
    <property type="entry name" value="PDZ_canonical"/>
    <property type="match status" value="2"/>
</dbReference>
<feature type="region of interest" description="Disordered" evidence="1">
    <location>
        <begin position="1226"/>
        <end position="1271"/>
    </location>
</feature>
<feature type="domain" description="PDZ" evidence="2">
    <location>
        <begin position="327"/>
        <end position="419"/>
    </location>
</feature>
<dbReference type="InterPro" id="IPR001478">
    <property type="entry name" value="PDZ"/>
</dbReference>
<feature type="region of interest" description="Disordered" evidence="1">
    <location>
        <begin position="605"/>
        <end position="631"/>
    </location>
</feature>
<feature type="compositionally biased region" description="Low complexity" evidence="1">
    <location>
        <begin position="190"/>
        <end position="203"/>
    </location>
</feature>
<dbReference type="InterPro" id="IPR036034">
    <property type="entry name" value="PDZ_sf"/>
</dbReference>
<sequence>PEASEQKVNHETPSHQTPGDPCLSIEGFINHGIEISESPELDLVLNHDLDPSSKRSSLAWSESGGSRLGADDGNASNVDLSAILAGPGDSSSGIWDAESTHTEKSETGSLGPPYGGARSRSESSRSGGATKDVSHEGKGVRAMKKRKRNRHVDIDDIVIEFDPQKEYVWEMRLKYEREKNKKQKPHKSSSKSATSVQKSSSNSLSADKPLSQDACSLSEDKRINAEISSVTSHVIKEIKPQDVVEHDMPSKNPDANDQKGNSTSSEKFQGDSQNRIHGNPVQNPKSMSFSQKGLDANPIDESPNENLPVGNKVATPEHKVEDSNAEILVIHRLPGEKLGMGLRIESNGDDSDPVQGVFVQSITPGGAADKATGGTCGIRIGDEILKINGMPMKGTPYSESLTFFRALPLRMILHVGRVRVEDRSGAKMTSFSDDHTVGASQNVEIPEGFEVIDVSFEKEANESLGISIMPSYGSTRQYHQVKRVSPSSASAKEGRLCQGDRFIVYNQKLMANLSQTQCLELLNQSVTHCQFKVLRTVSKLRSTDTQPSLVFKQRDTMQAESKADDTDSTDSENLLSAIRVEDDRGYNLNQNQLFAQNQLRLPCSKTSGTSSDNLDMVNTTSDESGSEMTDNVGSYSFTTSDKDFVDRMTPGATTLSQTGNRHEQTGKYCTDSQDPHLVSIRDISNVMQDKSDLVVSSISSTIHPAIPSAGEVSQLTNSDRKSSYNINDLPVTNIDDLLDTDTSVSDQHLSDADGVSPEKPESWNKHSTNVHQASERQFLSGDQDPDITVSSNEVDQMLATAPDVGHLTLTTSLNDVSHQKHDQFHHHSVDIPKLLSPFEELEKQLDVGNDQLKNKEQGLMKGTDFNASGSGQSLQDTGDPDFFPAPPPPPDVGDKPGVTTVCDIPTNTAVTNDGVRDKQWDDTDIPDLPDSEPPPLPATGPPPLDDDVVNIPIVQPPPPLDYDSLTDFLSIKDTEVTSFVENNDVSEEKSSSQNLTGLQGASLFLMTASSSVMTTSSSVMAVSSSVVTASSYVVTASSSVVTASSSVVTLPSASQSTLPLWSTPSTSSLTVITSTLPSSASTLPSSVSTLPSSVSTLSASSNLMSVSDRQSTSTKDRSNTTELQAVHDELMMKVKAKENEGTNVLTSHRGTERTSPTSFGRIKDVFEKGLQSMSILDKENKAETTALVIRQEDGKEKQEKRINDPKSMKRTEIVKSKIYDKKMPLNPIRSISPLSPSLILSSPRPYSKPSPSPSPITSPQGSPEKKSPLSNYYSGLTPGLLSSVRASSTPNLLVTDNQVGQTEVKVTKTDSSSSSSLIYGSQMFGSTSTTHLLMTKSPDVAMVKKRRTTDGPFQVEVLKGMLGLGITTAVHNDGVRITDILENGPVGRNGNIRVSDYLLSVNGRQLHGLSQDQVNHSLKLLPSSLIRLVVSVRPPTDIDHGNKHIADTVSVVTHDNNGPVIDAQIPYRKVA</sequence>
<protein>
    <recommendedName>
        <fullName evidence="2">PDZ domain-containing protein</fullName>
    </recommendedName>
</protein>
<feature type="non-terminal residue" evidence="3">
    <location>
        <position position="1"/>
    </location>
</feature>
<dbReference type="PROSITE" id="PS50106">
    <property type="entry name" value="PDZ"/>
    <property type="match status" value="3"/>
</dbReference>
<feature type="region of interest" description="Disordered" evidence="1">
    <location>
        <begin position="651"/>
        <end position="673"/>
    </location>
</feature>
<feature type="compositionally biased region" description="Pro residues" evidence="1">
    <location>
        <begin position="1246"/>
        <end position="1256"/>
    </location>
</feature>
<dbReference type="PANTHER" id="PTHR19964">
    <property type="entry name" value="MULTIPLE PDZ DOMAIN PROTEIN"/>
    <property type="match status" value="1"/>
</dbReference>
<dbReference type="EMBL" id="JAODUP010000425">
    <property type="protein sequence ID" value="KAK2150066.1"/>
    <property type="molecule type" value="Genomic_DNA"/>
</dbReference>
<feature type="domain" description="PDZ" evidence="2">
    <location>
        <begin position="1354"/>
        <end position="1433"/>
    </location>
</feature>
<dbReference type="Gene3D" id="2.30.42.10">
    <property type="match status" value="3"/>
</dbReference>